<dbReference type="AlphaFoldDB" id="A0A160MIH8"/>
<dbReference type="EMBL" id="CP015507">
    <property type="protein sequence ID" value="AND42993.1"/>
    <property type="molecule type" value="Genomic_DNA"/>
</dbReference>
<dbReference type="Proteomes" id="UP000077856">
    <property type="component" value="Plasmid pBO1"/>
</dbReference>
<dbReference type="RefSeq" id="WP_019380899.1">
    <property type="nucleotide sequence ID" value="NZ_CP015507.1"/>
</dbReference>
<dbReference type="KEGG" id="bon:A361_27870"/>
<proteinExistence type="predicted"/>
<organism evidence="1 2">
    <name type="scientific">Cytobacillus oceanisediminis 2691</name>
    <dbReference type="NCBI Taxonomy" id="1196031"/>
    <lineage>
        <taxon>Bacteria</taxon>
        <taxon>Bacillati</taxon>
        <taxon>Bacillota</taxon>
        <taxon>Bacilli</taxon>
        <taxon>Bacillales</taxon>
        <taxon>Bacillaceae</taxon>
        <taxon>Cytobacillus</taxon>
    </lineage>
</organism>
<evidence type="ECO:0000313" key="1">
    <source>
        <dbReference type="EMBL" id="AND42993.1"/>
    </source>
</evidence>
<accession>A0A160MIH8</accession>
<name>A0A160MIH8_9BACI</name>
<evidence type="ECO:0000313" key="2">
    <source>
        <dbReference type="Proteomes" id="UP000077856"/>
    </source>
</evidence>
<sequence>MDEGNPRDQVWENVREALLDYFATQGLTTISIEKLMSYHKGTLKVASTSMLIIMNNQMVMYLDLFYTENKTTRIVTNKPMIP</sequence>
<protein>
    <submittedName>
        <fullName evidence="1">Uncharacterized protein</fullName>
    </submittedName>
</protein>
<keyword evidence="1" id="KW-0614">Plasmid</keyword>
<gene>
    <name evidence="1" type="ORF">A361_27870</name>
</gene>
<geneLocation type="plasmid" evidence="2">
    <name>pbo1</name>
</geneLocation>
<reference evidence="1 2" key="1">
    <citation type="submission" date="2016-04" db="EMBL/GenBank/DDBJ databases">
        <title>Complete genome sequence of Bacillus oceanisediminis strain 2691.</title>
        <authorList>
            <person name="Jeong H."/>
            <person name="Kim H.J."/>
            <person name="Lee D.-W."/>
        </authorList>
    </citation>
    <scope>NUCLEOTIDE SEQUENCE [LARGE SCALE GENOMIC DNA]</scope>
    <source>
        <strain evidence="1 2">2691</strain>
        <plasmid evidence="2">pbo1</plasmid>
    </source>
</reference>